<dbReference type="AlphaFoldDB" id="A0A897MPU6"/>
<dbReference type="Proteomes" id="UP000663586">
    <property type="component" value="Chromosome"/>
</dbReference>
<name>A0A897MPU6_9EURY</name>
<dbReference type="EMBL" id="CP064786">
    <property type="protein sequence ID" value="QSG02587.1"/>
    <property type="molecule type" value="Genomic_DNA"/>
</dbReference>
<keyword evidence="3" id="KW-1185">Reference proteome</keyword>
<keyword evidence="1" id="KW-0812">Transmembrane</keyword>
<accession>A0A897MPU6</accession>
<dbReference type="GeneID" id="70684755"/>
<protein>
    <submittedName>
        <fullName evidence="2">Uncharacterized protein</fullName>
    </submittedName>
</protein>
<evidence type="ECO:0000313" key="2">
    <source>
        <dbReference type="EMBL" id="QSG02587.1"/>
    </source>
</evidence>
<reference evidence="2" key="1">
    <citation type="submission" date="2020-11" db="EMBL/GenBank/DDBJ databases">
        <title>Carbohydrate-dependent, anaerobic sulfur respiration: A novel catabolism in halophilic archaea.</title>
        <authorList>
            <person name="Sorokin D.Y."/>
            <person name="Messina E."/>
            <person name="Smedile F."/>
            <person name="La Cono V."/>
            <person name="Hallsworth J.E."/>
            <person name="Yakimov M.M."/>
        </authorList>
    </citation>
    <scope>NUCLEOTIDE SEQUENCE</scope>
    <source>
        <strain evidence="2">AArc-S</strain>
    </source>
</reference>
<evidence type="ECO:0000313" key="3">
    <source>
        <dbReference type="Proteomes" id="UP000663586"/>
    </source>
</evidence>
<keyword evidence="1" id="KW-0472">Membrane</keyword>
<sequence>MIERVSKAALFALYQFTIVLGIVLMPVAVTLQRTVGRAPPLHRIIERVERTYEATA</sequence>
<evidence type="ECO:0000256" key="1">
    <source>
        <dbReference type="SAM" id="Phobius"/>
    </source>
</evidence>
<feature type="transmembrane region" description="Helical" evidence="1">
    <location>
        <begin position="12"/>
        <end position="31"/>
    </location>
</feature>
<organism evidence="2 3">
    <name type="scientific">Natranaeroarchaeum sulfidigenes</name>
    <dbReference type="NCBI Taxonomy" id="2784880"/>
    <lineage>
        <taxon>Archaea</taxon>
        <taxon>Methanobacteriati</taxon>
        <taxon>Methanobacteriota</taxon>
        <taxon>Stenosarchaea group</taxon>
        <taxon>Halobacteria</taxon>
        <taxon>Halobacteriales</taxon>
        <taxon>Natronoarchaeaceae</taxon>
        <taxon>Natranaeroarchaeum</taxon>
    </lineage>
</organism>
<proteinExistence type="predicted"/>
<dbReference type="KEGG" id="hara:AArcS_1372"/>
<dbReference type="RefSeq" id="WP_238479732.1">
    <property type="nucleotide sequence ID" value="NZ_CP064786.1"/>
</dbReference>
<keyword evidence="1" id="KW-1133">Transmembrane helix</keyword>
<gene>
    <name evidence="2" type="ORF">AArcS_1372</name>
</gene>